<feature type="compositionally biased region" description="Basic and acidic residues" evidence="1">
    <location>
        <begin position="61"/>
        <end position="83"/>
    </location>
</feature>
<feature type="region of interest" description="Disordered" evidence="1">
    <location>
        <begin position="1"/>
        <end position="199"/>
    </location>
</feature>
<dbReference type="EMBL" id="CADCTG010000084">
    <property type="protein sequence ID" value="CAA9223900.1"/>
    <property type="molecule type" value="Genomic_DNA"/>
</dbReference>
<name>A0A6J4HHF9_9PROT</name>
<feature type="non-terminal residue" evidence="2">
    <location>
        <position position="199"/>
    </location>
</feature>
<feature type="compositionally biased region" description="Basic residues" evidence="1">
    <location>
        <begin position="173"/>
        <end position="199"/>
    </location>
</feature>
<feature type="compositionally biased region" description="Basic residues" evidence="1">
    <location>
        <begin position="84"/>
        <end position="96"/>
    </location>
</feature>
<evidence type="ECO:0000256" key="1">
    <source>
        <dbReference type="SAM" id="MobiDB-lite"/>
    </source>
</evidence>
<sequence length="199" mass="22373">ERRRTPHPRRGRGRRPHPPALGLRRPGARRAARHAQARHRSIRGILRRLRHRPGGTPRPLLRGDGRLRRDGGAPRHPLREPLRAPHRAHHRPRPHRLPPGQAGGRHFQARPRAGGVQQAPPDPGAAHGPGGQQHPRRAEAQGRRGGGRRHAPVHDHPRRPPPRGHDGDEPHARRLPRRPLHPAGIPRHHRRPARRAGGL</sequence>
<protein>
    <submittedName>
        <fullName evidence="2">GTP cyclohydrolase I type 1</fullName>
        <ecNumber evidence="2">3.5.4.16</ecNumber>
    </submittedName>
</protein>
<organism evidence="2">
    <name type="scientific">uncultured Acetobacteraceae bacterium</name>
    <dbReference type="NCBI Taxonomy" id="169975"/>
    <lineage>
        <taxon>Bacteria</taxon>
        <taxon>Pseudomonadati</taxon>
        <taxon>Pseudomonadota</taxon>
        <taxon>Alphaproteobacteria</taxon>
        <taxon>Acetobacterales</taxon>
        <taxon>Acetobacteraceae</taxon>
        <taxon>environmental samples</taxon>
    </lineage>
</organism>
<feature type="non-terminal residue" evidence="2">
    <location>
        <position position="1"/>
    </location>
</feature>
<evidence type="ECO:0000313" key="2">
    <source>
        <dbReference type="EMBL" id="CAA9223900.1"/>
    </source>
</evidence>
<feature type="compositionally biased region" description="Basic residues" evidence="1">
    <location>
        <begin position="1"/>
        <end position="17"/>
    </location>
</feature>
<proteinExistence type="predicted"/>
<keyword evidence="2" id="KW-0378">Hydrolase</keyword>
<feature type="compositionally biased region" description="Basic and acidic residues" evidence="1">
    <location>
        <begin position="163"/>
        <end position="172"/>
    </location>
</feature>
<gene>
    <name evidence="2" type="ORF">AVDCRST_MAG08-744</name>
</gene>
<dbReference type="EC" id="3.5.4.16" evidence="2"/>
<feature type="compositionally biased region" description="Basic residues" evidence="1">
    <location>
        <begin position="26"/>
        <end position="53"/>
    </location>
</feature>
<dbReference type="GO" id="GO:0003934">
    <property type="term" value="F:GTP cyclohydrolase I activity"/>
    <property type="evidence" value="ECO:0007669"/>
    <property type="project" value="UniProtKB-EC"/>
</dbReference>
<reference evidence="2" key="1">
    <citation type="submission" date="2020-02" db="EMBL/GenBank/DDBJ databases">
        <authorList>
            <person name="Meier V. D."/>
        </authorList>
    </citation>
    <scope>NUCLEOTIDE SEQUENCE</scope>
    <source>
        <strain evidence="2">AVDCRST_MAG08</strain>
    </source>
</reference>
<dbReference type="AlphaFoldDB" id="A0A6J4HHF9"/>
<accession>A0A6J4HHF9</accession>
<feature type="compositionally biased region" description="Basic residues" evidence="1">
    <location>
        <begin position="145"/>
        <end position="162"/>
    </location>
</feature>